<protein>
    <submittedName>
        <fullName evidence="2">Putative ixoderin b</fullName>
    </submittedName>
</protein>
<dbReference type="InterPro" id="IPR002181">
    <property type="entry name" value="Fibrinogen_a/b/g_C_dom"/>
</dbReference>
<dbReference type="InterPro" id="IPR050373">
    <property type="entry name" value="Fibrinogen_C-term_domain"/>
</dbReference>
<feature type="domain" description="Fibrinogen C-terminal" evidence="1">
    <location>
        <begin position="29"/>
        <end position="112"/>
    </location>
</feature>
<dbReference type="InterPro" id="IPR036056">
    <property type="entry name" value="Fibrinogen-like_C"/>
</dbReference>
<reference evidence="2" key="1">
    <citation type="submission" date="2019-12" db="EMBL/GenBank/DDBJ databases">
        <title>An insight into the sialome of adult female Ixodes ricinus ticks feeding for 6 days.</title>
        <authorList>
            <person name="Perner J."/>
            <person name="Ribeiro J.M.C."/>
        </authorList>
    </citation>
    <scope>NUCLEOTIDE SEQUENCE</scope>
    <source>
        <strain evidence="2">Semi-engorged</strain>
        <tissue evidence="2">Salivary glands</tissue>
    </source>
</reference>
<dbReference type="PANTHER" id="PTHR19143">
    <property type="entry name" value="FIBRINOGEN/TENASCIN/ANGIOPOEITIN"/>
    <property type="match status" value="1"/>
</dbReference>
<dbReference type="Gene3D" id="3.90.215.10">
    <property type="entry name" value="Gamma Fibrinogen, chain A, domain 1"/>
    <property type="match status" value="1"/>
</dbReference>
<accession>A0A6B0UWC9</accession>
<dbReference type="SUPFAM" id="SSF56496">
    <property type="entry name" value="Fibrinogen C-terminal domain-like"/>
    <property type="match status" value="1"/>
</dbReference>
<name>A0A6B0UWC9_IXORI</name>
<dbReference type="NCBIfam" id="NF040941">
    <property type="entry name" value="GGGWT_bact"/>
    <property type="match status" value="1"/>
</dbReference>
<evidence type="ECO:0000313" key="2">
    <source>
        <dbReference type="EMBL" id="MXU93962.1"/>
    </source>
</evidence>
<dbReference type="PROSITE" id="PS51406">
    <property type="entry name" value="FIBRINOGEN_C_2"/>
    <property type="match status" value="1"/>
</dbReference>
<organism evidence="2">
    <name type="scientific">Ixodes ricinus</name>
    <name type="common">Common tick</name>
    <name type="synonym">Acarus ricinus</name>
    <dbReference type="NCBI Taxonomy" id="34613"/>
    <lineage>
        <taxon>Eukaryota</taxon>
        <taxon>Metazoa</taxon>
        <taxon>Ecdysozoa</taxon>
        <taxon>Arthropoda</taxon>
        <taxon>Chelicerata</taxon>
        <taxon>Arachnida</taxon>
        <taxon>Acari</taxon>
        <taxon>Parasitiformes</taxon>
        <taxon>Ixodida</taxon>
        <taxon>Ixodoidea</taxon>
        <taxon>Ixodidae</taxon>
        <taxon>Ixodinae</taxon>
        <taxon>Ixodes</taxon>
    </lineage>
</organism>
<sequence>MRNGAVLFADRWRRCVSIGAKPFSFFTFSSAGNRTISCSQIKMRERSSALPKYKINPLGTLVDAACDMETDGGGWTVIQRRTEYEAYDNNFEKKKRDYERGFTTQGGALWIGSFEVPCPEGCAWNVSGVFHARRVDCGEGSTGIRHRILLLFNAK</sequence>
<dbReference type="InterPro" id="IPR014716">
    <property type="entry name" value="Fibrinogen_a/b/g_C_1"/>
</dbReference>
<dbReference type="EMBL" id="GIFC01011879">
    <property type="protein sequence ID" value="MXU93962.1"/>
    <property type="molecule type" value="Transcribed_RNA"/>
</dbReference>
<proteinExistence type="predicted"/>
<dbReference type="GO" id="GO:0005615">
    <property type="term" value="C:extracellular space"/>
    <property type="evidence" value="ECO:0007669"/>
    <property type="project" value="TreeGrafter"/>
</dbReference>
<dbReference type="AlphaFoldDB" id="A0A6B0UWC9"/>
<evidence type="ECO:0000259" key="1">
    <source>
        <dbReference type="PROSITE" id="PS51406"/>
    </source>
</evidence>
<dbReference type="Pfam" id="PF00147">
    <property type="entry name" value="Fibrinogen_C"/>
    <property type="match status" value="1"/>
</dbReference>